<dbReference type="EMBL" id="LAZR01014679">
    <property type="protein sequence ID" value="KKM16417.1"/>
    <property type="molecule type" value="Genomic_DNA"/>
</dbReference>
<proteinExistence type="predicted"/>
<gene>
    <name evidence="1" type="ORF">LCGC14_1686020</name>
</gene>
<accession>A0A0F9HMK7</accession>
<sequence>MKREYYKYWYELSISQEETYDKLWEWISAQPKFKPKMKDTEKPSHMNVSAGKGFAKAWEDARKHFLINIFDNSDKYFSDIGWCEQNSKTLMKL</sequence>
<evidence type="ECO:0000313" key="1">
    <source>
        <dbReference type="EMBL" id="KKM16417.1"/>
    </source>
</evidence>
<comment type="caution">
    <text evidence="1">The sequence shown here is derived from an EMBL/GenBank/DDBJ whole genome shotgun (WGS) entry which is preliminary data.</text>
</comment>
<organism evidence="1">
    <name type="scientific">marine sediment metagenome</name>
    <dbReference type="NCBI Taxonomy" id="412755"/>
    <lineage>
        <taxon>unclassified sequences</taxon>
        <taxon>metagenomes</taxon>
        <taxon>ecological metagenomes</taxon>
    </lineage>
</organism>
<reference evidence="1" key="1">
    <citation type="journal article" date="2015" name="Nature">
        <title>Complex archaea that bridge the gap between prokaryotes and eukaryotes.</title>
        <authorList>
            <person name="Spang A."/>
            <person name="Saw J.H."/>
            <person name="Jorgensen S.L."/>
            <person name="Zaremba-Niedzwiedzka K."/>
            <person name="Martijn J."/>
            <person name="Lind A.E."/>
            <person name="van Eijk R."/>
            <person name="Schleper C."/>
            <person name="Guy L."/>
            <person name="Ettema T.J."/>
        </authorList>
    </citation>
    <scope>NUCLEOTIDE SEQUENCE</scope>
</reference>
<dbReference type="AlphaFoldDB" id="A0A0F9HMK7"/>
<name>A0A0F9HMK7_9ZZZZ</name>
<protein>
    <submittedName>
        <fullName evidence="1">Uncharacterized protein</fullName>
    </submittedName>
</protein>